<evidence type="ECO:0000313" key="1">
    <source>
        <dbReference type="EMBL" id="GGJ02701.1"/>
    </source>
</evidence>
<organism evidence="1 2">
    <name type="scientific">Alicyclobacillus cellulosilyticus</name>
    <dbReference type="NCBI Taxonomy" id="1003997"/>
    <lineage>
        <taxon>Bacteria</taxon>
        <taxon>Bacillati</taxon>
        <taxon>Bacillota</taxon>
        <taxon>Bacilli</taxon>
        <taxon>Bacillales</taxon>
        <taxon>Alicyclobacillaceae</taxon>
        <taxon>Alicyclobacillus</taxon>
    </lineage>
</organism>
<reference evidence="1" key="2">
    <citation type="submission" date="2020-09" db="EMBL/GenBank/DDBJ databases">
        <authorList>
            <person name="Sun Q."/>
            <person name="Ohkuma M."/>
        </authorList>
    </citation>
    <scope>NUCLEOTIDE SEQUENCE</scope>
    <source>
        <strain evidence="1">JCM 18487</strain>
    </source>
</reference>
<comment type="caution">
    <text evidence="1">The sequence shown here is derived from an EMBL/GenBank/DDBJ whole genome shotgun (WGS) entry which is preliminary data.</text>
</comment>
<gene>
    <name evidence="1" type="ORF">GCM10010885_10040</name>
</gene>
<dbReference type="AlphaFoldDB" id="A0A917K7C9"/>
<reference evidence="1" key="1">
    <citation type="journal article" date="2014" name="Int. J. Syst. Evol. Microbiol.">
        <title>Complete genome sequence of Corynebacterium casei LMG S-19264T (=DSM 44701T), isolated from a smear-ripened cheese.</title>
        <authorList>
            <consortium name="US DOE Joint Genome Institute (JGI-PGF)"/>
            <person name="Walter F."/>
            <person name="Albersmeier A."/>
            <person name="Kalinowski J."/>
            <person name="Ruckert C."/>
        </authorList>
    </citation>
    <scope>NUCLEOTIDE SEQUENCE</scope>
    <source>
        <strain evidence="1">JCM 18487</strain>
    </source>
</reference>
<keyword evidence="2" id="KW-1185">Reference proteome</keyword>
<evidence type="ECO:0000313" key="2">
    <source>
        <dbReference type="Proteomes" id="UP000637695"/>
    </source>
</evidence>
<sequence length="54" mass="5838">MSELATTPLIRVTAMNKPNAAAVMPRLSVQYSGRYGDVTENPVPMSSMHATSTR</sequence>
<dbReference type="EMBL" id="BMOY01000011">
    <property type="protein sequence ID" value="GGJ02701.1"/>
    <property type="molecule type" value="Genomic_DNA"/>
</dbReference>
<proteinExistence type="predicted"/>
<name>A0A917K7C9_9BACL</name>
<dbReference type="Proteomes" id="UP000637695">
    <property type="component" value="Unassembled WGS sequence"/>
</dbReference>
<accession>A0A917K7C9</accession>
<protein>
    <submittedName>
        <fullName evidence="1">Uncharacterized protein</fullName>
    </submittedName>
</protein>